<keyword evidence="1" id="KW-0812">Transmembrane</keyword>
<feature type="transmembrane region" description="Helical" evidence="1">
    <location>
        <begin position="75"/>
        <end position="93"/>
    </location>
</feature>
<name>A0A2W1BTS4_HELAM</name>
<feature type="transmembrane region" description="Helical" evidence="1">
    <location>
        <begin position="43"/>
        <end position="63"/>
    </location>
</feature>
<evidence type="ECO:0000313" key="3">
    <source>
        <dbReference type="Proteomes" id="UP000249218"/>
    </source>
</evidence>
<feature type="transmembrane region" description="Helical" evidence="1">
    <location>
        <begin position="162"/>
        <end position="181"/>
    </location>
</feature>
<sequence length="336" mass="40160">MNTVNKNVQSMLLPLNLMQYLKFCPKYCIKNNFITPNSNVSKLISAIATLALILFLELCYYKLVFHDHYDKEKHYYLLASYTFDSIYFSFGLITNCLDGIMCSKNNIQFVLIVQRIHTFLNIKRNFNHFTAYNWLTVISYISLYFTLITIYCIHLNLASSTIFYYMFIIFYFNLIYAIRIIKLLENQVVLWIQGLNCTQLENTYDKNCYKNLFQAYVDILQCYDIFKSCFQHFVSILICKFSTDFNICIIIYFFGLQYLLYVTFQILYYISEVFIYSLINAEEAIILLKIGWVYLHQVRSFLESDMKVFIYNCICRNVKSLSYFCYRPKHGSYHYS</sequence>
<gene>
    <name evidence="2" type="primary">HaOG200694</name>
    <name evidence="2" type="ORF">B5X24_HaOG200694</name>
</gene>
<feature type="transmembrane region" description="Helical" evidence="1">
    <location>
        <begin position="245"/>
        <end position="268"/>
    </location>
</feature>
<evidence type="ECO:0000313" key="2">
    <source>
        <dbReference type="EMBL" id="PZC77045.1"/>
    </source>
</evidence>
<dbReference type="AlphaFoldDB" id="A0A2W1BTS4"/>
<evidence type="ECO:0000256" key="1">
    <source>
        <dbReference type="SAM" id="Phobius"/>
    </source>
</evidence>
<feature type="transmembrane region" description="Helical" evidence="1">
    <location>
        <begin position="134"/>
        <end position="156"/>
    </location>
</feature>
<protein>
    <recommendedName>
        <fullName evidence="4">Gustatory receptor</fullName>
    </recommendedName>
</protein>
<keyword evidence="1" id="KW-1133">Transmembrane helix</keyword>
<reference evidence="2 3" key="1">
    <citation type="journal article" date="2017" name="BMC Biol.">
        <title>Genomic innovations, transcriptional plasticity and gene loss underlying the evolution and divergence of two highly polyphagous and invasive Helicoverpa pest species.</title>
        <authorList>
            <person name="Pearce S.L."/>
            <person name="Clarke D.F."/>
            <person name="East P.D."/>
            <person name="Elfekih S."/>
            <person name="Gordon K.H."/>
            <person name="Jermiin L.S."/>
            <person name="McGaughran A."/>
            <person name="Oakeshott J.G."/>
            <person name="Papanikolaou A."/>
            <person name="Perera O.P."/>
            <person name="Rane R.V."/>
            <person name="Richards S."/>
            <person name="Tay W.T."/>
            <person name="Walsh T.K."/>
            <person name="Anderson A."/>
            <person name="Anderson C.J."/>
            <person name="Asgari S."/>
            <person name="Board P.G."/>
            <person name="Bretschneider A."/>
            <person name="Campbell P.M."/>
            <person name="Chertemps T."/>
            <person name="Christeller J.T."/>
            <person name="Coppin C.W."/>
            <person name="Downes S.J."/>
            <person name="Duan G."/>
            <person name="Farnsworth C.A."/>
            <person name="Good R.T."/>
            <person name="Han L.B."/>
            <person name="Han Y.C."/>
            <person name="Hatje K."/>
            <person name="Horne I."/>
            <person name="Huang Y.P."/>
            <person name="Hughes D.S."/>
            <person name="Jacquin-Joly E."/>
            <person name="James W."/>
            <person name="Jhangiani S."/>
            <person name="Kollmar M."/>
            <person name="Kuwar S.S."/>
            <person name="Li S."/>
            <person name="Liu N.Y."/>
            <person name="Maibeche M.T."/>
            <person name="Miller J.R."/>
            <person name="Montagne N."/>
            <person name="Perry T."/>
            <person name="Qu J."/>
            <person name="Song S.V."/>
            <person name="Sutton G.G."/>
            <person name="Vogel H."/>
            <person name="Walenz B.P."/>
            <person name="Xu W."/>
            <person name="Zhang H.J."/>
            <person name="Zou Z."/>
            <person name="Batterham P."/>
            <person name="Edwards O.R."/>
            <person name="Feyereisen R."/>
            <person name="Gibbs R.A."/>
            <person name="Heckel D.G."/>
            <person name="McGrath A."/>
            <person name="Robin C."/>
            <person name="Scherer S.E."/>
            <person name="Worley K.C."/>
            <person name="Wu Y.D."/>
        </authorList>
    </citation>
    <scope>NUCLEOTIDE SEQUENCE [LARGE SCALE GENOMIC DNA]</scope>
    <source>
        <strain evidence="2">Harm_GR_Male_#8</strain>
        <tissue evidence="2">Whole organism</tissue>
    </source>
</reference>
<dbReference type="Proteomes" id="UP000249218">
    <property type="component" value="Unassembled WGS sequence"/>
</dbReference>
<dbReference type="EMBL" id="KZ149937">
    <property type="protein sequence ID" value="PZC77045.1"/>
    <property type="molecule type" value="Genomic_DNA"/>
</dbReference>
<evidence type="ECO:0008006" key="4">
    <source>
        <dbReference type="Google" id="ProtNLM"/>
    </source>
</evidence>
<organism evidence="2 3">
    <name type="scientific">Helicoverpa armigera</name>
    <name type="common">Cotton bollworm</name>
    <name type="synonym">Heliothis armigera</name>
    <dbReference type="NCBI Taxonomy" id="29058"/>
    <lineage>
        <taxon>Eukaryota</taxon>
        <taxon>Metazoa</taxon>
        <taxon>Ecdysozoa</taxon>
        <taxon>Arthropoda</taxon>
        <taxon>Hexapoda</taxon>
        <taxon>Insecta</taxon>
        <taxon>Pterygota</taxon>
        <taxon>Neoptera</taxon>
        <taxon>Endopterygota</taxon>
        <taxon>Lepidoptera</taxon>
        <taxon>Glossata</taxon>
        <taxon>Ditrysia</taxon>
        <taxon>Noctuoidea</taxon>
        <taxon>Noctuidae</taxon>
        <taxon>Heliothinae</taxon>
        <taxon>Helicoverpa</taxon>
    </lineage>
</organism>
<keyword evidence="1" id="KW-0472">Membrane</keyword>
<accession>A0A2W1BTS4</accession>
<keyword evidence="3" id="KW-1185">Reference proteome</keyword>
<feature type="transmembrane region" description="Helical" evidence="1">
    <location>
        <begin position="274"/>
        <end position="295"/>
    </location>
</feature>
<proteinExistence type="predicted"/>